<gene>
    <name evidence="7" type="ORF">GAYE_SCF01G1994</name>
</gene>
<dbReference type="HAMAP" id="MF_03028">
    <property type="entry name" value="Pescadillo"/>
    <property type="match status" value="1"/>
</dbReference>
<dbReference type="GO" id="GO:0000463">
    <property type="term" value="P:maturation of LSU-rRNA from tricistronic rRNA transcript (SSU-rRNA, 5.8S rRNA, LSU-rRNA)"/>
    <property type="evidence" value="ECO:0007669"/>
    <property type="project" value="UniProtKB-UniRule"/>
</dbReference>
<sequence>MIRKGSKGAAKAYISASKARRKLQVSLATFQKLCILKGIHPRVPGKKLKGSQKTFYLTKDIKFLAHDPLIRKIWELRAHRRKIKKAKAKKETSKVKSLLDNSPSYRLERIVLERYGKFQDALSDLDDALNLLFMVANLTCTSLISSDKIANCRRLCREFQKYVVMTGAVRKVFASVKGLYVQVEIDGIRPVFIIPYRPFQRMPEDVDQRIINSFLEFYECMLSCVNRHLFHRLGYAYPPKFEESLEERGLSIFDAFILESKKKDEAQMMVDGSEGFSNDTEKGDHSNTLLKGMKFFLGREIPVDLFDFIIRSCGGEAIWELPSMPVTDTSSITHYVYDRPDIPGERRLDVEYVQPQWILDSINAQVLLPVSLYLPGVSLPPHLSPFVNHENSSYRPHFQDFISEYKTSGVNTYTERVVGDKSSTQVVAENNKNEEEEEEERRQRALVPNDKSEPSSESANRKLAKLMMRRKDRHLYEKITKSQKEKEKKVNRLVRRQKELMQSSE</sequence>
<evidence type="ECO:0000313" key="7">
    <source>
        <dbReference type="EMBL" id="KAK4524095.1"/>
    </source>
</evidence>
<evidence type="ECO:0000256" key="5">
    <source>
        <dbReference type="SAM" id="MobiDB-lite"/>
    </source>
</evidence>
<evidence type="ECO:0000313" key="8">
    <source>
        <dbReference type="Proteomes" id="UP001300502"/>
    </source>
</evidence>
<dbReference type="GO" id="GO:0070545">
    <property type="term" value="C:PeBoW complex"/>
    <property type="evidence" value="ECO:0007669"/>
    <property type="project" value="TreeGrafter"/>
</dbReference>
<dbReference type="GO" id="GO:0003723">
    <property type="term" value="F:RNA binding"/>
    <property type="evidence" value="ECO:0007669"/>
    <property type="project" value="TreeGrafter"/>
</dbReference>
<keyword evidence="2 4" id="KW-0698">rRNA processing</keyword>
<dbReference type="Pfam" id="PF06732">
    <property type="entry name" value="Pescadillo_N"/>
    <property type="match status" value="1"/>
</dbReference>
<dbReference type="GO" id="GO:0030687">
    <property type="term" value="C:preribosome, large subunit precursor"/>
    <property type="evidence" value="ECO:0007669"/>
    <property type="project" value="UniProtKB-UniRule"/>
</dbReference>
<evidence type="ECO:0000256" key="1">
    <source>
        <dbReference type="ARBA" id="ARBA00022517"/>
    </source>
</evidence>
<dbReference type="PROSITE" id="PS50172">
    <property type="entry name" value="BRCT"/>
    <property type="match status" value="1"/>
</dbReference>
<proteinExistence type="inferred from homology"/>
<dbReference type="EMBL" id="JANCYU010000021">
    <property type="protein sequence ID" value="KAK4524095.1"/>
    <property type="molecule type" value="Genomic_DNA"/>
</dbReference>
<dbReference type="GO" id="GO:0000466">
    <property type="term" value="P:maturation of 5.8S rRNA from tricistronic rRNA transcript (SSU-rRNA, 5.8S rRNA, LSU-rRNA)"/>
    <property type="evidence" value="ECO:0007669"/>
    <property type="project" value="UniProtKB-UniRule"/>
</dbReference>
<keyword evidence="8" id="KW-1185">Reference proteome</keyword>
<dbReference type="InterPro" id="IPR036420">
    <property type="entry name" value="BRCT_dom_sf"/>
</dbReference>
<comment type="similarity">
    <text evidence="4">Belongs to the pescadillo family.</text>
</comment>
<dbReference type="Pfam" id="PF16589">
    <property type="entry name" value="BRCT_2"/>
    <property type="match status" value="1"/>
</dbReference>
<dbReference type="SUPFAM" id="SSF52113">
    <property type="entry name" value="BRCT domain"/>
    <property type="match status" value="1"/>
</dbReference>
<dbReference type="AlphaFoldDB" id="A0AAV9I9I6"/>
<dbReference type="CDD" id="cd17709">
    <property type="entry name" value="BRCT_pescadillo_like"/>
    <property type="match status" value="1"/>
</dbReference>
<dbReference type="InterPro" id="IPR010613">
    <property type="entry name" value="PES"/>
</dbReference>
<feature type="region of interest" description="Disordered" evidence="5">
    <location>
        <begin position="421"/>
        <end position="505"/>
    </location>
</feature>
<reference evidence="7 8" key="1">
    <citation type="submission" date="2022-07" db="EMBL/GenBank/DDBJ databases">
        <title>Genome-wide signatures of adaptation to extreme environments.</title>
        <authorList>
            <person name="Cho C.H."/>
            <person name="Yoon H.S."/>
        </authorList>
    </citation>
    <scope>NUCLEOTIDE SEQUENCE [LARGE SCALE GENOMIC DNA]</scope>
    <source>
        <strain evidence="7 8">108.79 E11</strain>
    </source>
</reference>
<keyword evidence="1 4" id="KW-0690">Ribosome biogenesis</keyword>
<comment type="caution">
    <text evidence="7">The sequence shown here is derived from an EMBL/GenBank/DDBJ whole genome shotgun (WGS) entry which is preliminary data.</text>
</comment>
<feature type="compositionally biased region" description="Basic residues" evidence="5">
    <location>
        <begin position="462"/>
        <end position="473"/>
    </location>
</feature>
<keyword evidence="3 4" id="KW-0539">Nucleus</keyword>
<dbReference type="Proteomes" id="UP001300502">
    <property type="component" value="Unassembled WGS sequence"/>
</dbReference>
<dbReference type="InterPro" id="IPR001357">
    <property type="entry name" value="BRCT_dom"/>
</dbReference>
<dbReference type="GO" id="GO:0005654">
    <property type="term" value="C:nucleoplasm"/>
    <property type="evidence" value="ECO:0007669"/>
    <property type="project" value="UniProtKB-SubCell"/>
</dbReference>
<dbReference type="PANTHER" id="PTHR12221">
    <property type="entry name" value="PESCADILLO - RELATED"/>
    <property type="match status" value="1"/>
</dbReference>
<feature type="compositionally biased region" description="Basic and acidic residues" evidence="5">
    <location>
        <begin position="474"/>
        <end position="490"/>
    </location>
</feature>
<evidence type="ECO:0000259" key="6">
    <source>
        <dbReference type="PROSITE" id="PS50172"/>
    </source>
</evidence>
<protein>
    <recommendedName>
        <fullName evidence="4">Pescadillo homolog</fullName>
    </recommendedName>
</protein>
<dbReference type="GO" id="GO:0043021">
    <property type="term" value="F:ribonucleoprotein complex binding"/>
    <property type="evidence" value="ECO:0007669"/>
    <property type="project" value="UniProtKB-UniRule"/>
</dbReference>
<comment type="function">
    <text evidence="4">Required for maturation of ribosomal RNAs and formation of the large ribosomal subunit.</text>
</comment>
<dbReference type="Gene3D" id="3.40.50.10190">
    <property type="entry name" value="BRCT domain"/>
    <property type="match status" value="1"/>
</dbReference>
<evidence type="ECO:0000256" key="3">
    <source>
        <dbReference type="ARBA" id="ARBA00023242"/>
    </source>
</evidence>
<evidence type="ECO:0000256" key="4">
    <source>
        <dbReference type="HAMAP-Rule" id="MF_03028"/>
    </source>
</evidence>
<comment type="subcellular location">
    <subcellularLocation>
        <location evidence="4">Nucleus</location>
        <location evidence="4">Nucleolus</location>
    </subcellularLocation>
    <subcellularLocation>
        <location evidence="4">Nucleus</location>
        <location evidence="4">Nucleoplasm</location>
    </subcellularLocation>
</comment>
<evidence type="ECO:0000256" key="2">
    <source>
        <dbReference type="ARBA" id="ARBA00022552"/>
    </source>
</evidence>
<name>A0AAV9I9I6_9RHOD</name>
<accession>A0AAV9I9I6</accession>
<feature type="domain" description="BRCT" evidence="6">
    <location>
        <begin position="285"/>
        <end position="375"/>
    </location>
</feature>
<organism evidence="7 8">
    <name type="scientific">Galdieria yellowstonensis</name>
    <dbReference type="NCBI Taxonomy" id="3028027"/>
    <lineage>
        <taxon>Eukaryota</taxon>
        <taxon>Rhodophyta</taxon>
        <taxon>Bangiophyceae</taxon>
        <taxon>Galdieriales</taxon>
        <taxon>Galdieriaceae</taxon>
        <taxon>Galdieria</taxon>
    </lineage>
</organism>
<dbReference type="PANTHER" id="PTHR12221:SF6">
    <property type="entry name" value="PESCADILLO HOMOLOG"/>
    <property type="match status" value="1"/>
</dbReference>